<evidence type="ECO:0000259" key="5">
    <source>
        <dbReference type="Pfam" id="PF07859"/>
    </source>
</evidence>
<dbReference type="PANTHER" id="PTHR48081">
    <property type="entry name" value="AB HYDROLASE SUPERFAMILY PROTEIN C4A8.06C"/>
    <property type="match status" value="1"/>
</dbReference>
<feature type="compositionally biased region" description="Polar residues" evidence="4">
    <location>
        <begin position="1"/>
        <end position="11"/>
    </location>
</feature>
<feature type="active site" evidence="3">
    <location>
        <position position="192"/>
    </location>
</feature>
<gene>
    <name evidence="6" type="ORF">C8034_v001525</name>
</gene>
<name>A0A4R8TD53_9PEZI</name>
<evidence type="ECO:0000256" key="3">
    <source>
        <dbReference type="PROSITE-ProRule" id="PRU10038"/>
    </source>
</evidence>
<evidence type="ECO:0000313" key="7">
    <source>
        <dbReference type="Proteomes" id="UP000295604"/>
    </source>
</evidence>
<dbReference type="EMBL" id="QAPF01000122">
    <property type="protein sequence ID" value="TEA15898.1"/>
    <property type="molecule type" value="Genomic_DNA"/>
</dbReference>
<dbReference type="Proteomes" id="UP000295604">
    <property type="component" value="Unassembled WGS sequence"/>
</dbReference>
<dbReference type="InterPro" id="IPR033140">
    <property type="entry name" value="Lipase_GDXG_put_SER_AS"/>
</dbReference>
<feature type="domain" description="Alpha/beta hydrolase fold-3" evidence="5">
    <location>
        <begin position="116"/>
        <end position="350"/>
    </location>
</feature>
<dbReference type="InterPro" id="IPR013094">
    <property type="entry name" value="AB_hydrolase_3"/>
</dbReference>
<evidence type="ECO:0000256" key="4">
    <source>
        <dbReference type="SAM" id="MobiDB-lite"/>
    </source>
</evidence>
<organism evidence="6 7">
    <name type="scientific">Colletotrichum sidae</name>
    <dbReference type="NCBI Taxonomy" id="1347389"/>
    <lineage>
        <taxon>Eukaryota</taxon>
        <taxon>Fungi</taxon>
        <taxon>Dikarya</taxon>
        <taxon>Ascomycota</taxon>
        <taxon>Pezizomycotina</taxon>
        <taxon>Sordariomycetes</taxon>
        <taxon>Hypocreomycetidae</taxon>
        <taxon>Glomerellales</taxon>
        <taxon>Glomerellaceae</taxon>
        <taxon>Colletotrichum</taxon>
        <taxon>Colletotrichum orbiculare species complex</taxon>
    </lineage>
</organism>
<dbReference type="PROSITE" id="PS01174">
    <property type="entry name" value="LIPASE_GDXG_SER"/>
    <property type="match status" value="1"/>
</dbReference>
<accession>A0A4R8TD53</accession>
<dbReference type="Gene3D" id="3.40.50.1820">
    <property type="entry name" value="alpha/beta hydrolase"/>
    <property type="match status" value="1"/>
</dbReference>
<keyword evidence="2" id="KW-0378">Hydrolase</keyword>
<comment type="caution">
    <text evidence="6">The sequence shown here is derived from an EMBL/GenBank/DDBJ whole genome shotgun (WGS) entry which is preliminary data.</text>
</comment>
<keyword evidence="7" id="KW-1185">Reference proteome</keyword>
<dbReference type="AlphaFoldDB" id="A0A4R8TD53"/>
<sequence length="374" mass="41819">MTTQNETNADTPDQRPFDDDEKPTSTLPAAGLIVHERNERHLLTRVVHAVLKPWKPRLMKPKHIPGDATKLKATKRTLKICDVVESQVEGVWTYNLQRKPPAQPEKPADDTHHRRIIYFGGGGWQMPPTEHHWAFCAELTRRLPSTRVTIVSCPLAPKSPVSVAFPQIERVYKELLTEATKRGEKVIVAGDSSGGNIALCLVTWTLRFQEHETSKPPVAVLAISPTVDLRHQLEAVEHADKLDPIHTHESIRQTARAWCPGAVDRQLADGESPSRSLSGVCDSGWSFEDPRVSPVQADLSYLVRHGVSVHGLTGSYDVLAPEAVVFRNKCQEQGATGQWLSWDGQMHCFPLTFRYGLKESKEAMDWIVGVLEQH</sequence>
<evidence type="ECO:0000256" key="1">
    <source>
        <dbReference type="ARBA" id="ARBA00010515"/>
    </source>
</evidence>
<protein>
    <recommendedName>
        <fullName evidence="5">Alpha/beta hydrolase fold-3 domain-containing protein</fullName>
    </recommendedName>
</protein>
<dbReference type="InterPro" id="IPR029058">
    <property type="entry name" value="AB_hydrolase_fold"/>
</dbReference>
<comment type="similarity">
    <text evidence="1">Belongs to the 'GDXG' lipolytic enzyme family.</text>
</comment>
<feature type="region of interest" description="Disordered" evidence="4">
    <location>
        <begin position="1"/>
        <end position="26"/>
    </location>
</feature>
<evidence type="ECO:0000313" key="6">
    <source>
        <dbReference type="EMBL" id="TEA15898.1"/>
    </source>
</evidence>
<dbReference type="SUPFAM" id="SSF53474">
    <property type="entry name" value="alpha/beta-Hydrolases"/>
    <property type="match status" value="1"/>
</dbReference>
<dbReference type="Pfam" id="PF07859">
    <property type="entry name" value="Abhydrolase_3"/>
    <property type="match status" value="1"/>
</dbReference>
<reference evidence="6 7" key="1">
    <citation type="submission" date="2018-11" db="EMBL/GenBank/DDBJ databases">
        <title>Genome sequence and assembly of Colletotrichum sidae.</title>
        <authorList>
            <person name="Gan P."/>
            <person name="Shirasu K."/>
        </authorList>
    </citation>
    <scope>NUCLEOTIDE SEQUENCE [LARGE SCALE GENOMIC DNA]</scope>
    <source>
        <strain evidence="6 7">CBS 518.97</strain>
    </source>
</reference>
<dbReference type="GO" id="GO:0016787">
    <property type="term" value="F:hydrolase activity"/>
    <property type="evidence" value="ECO:0007669"/>
    <property type="project" value="UniProtKB-KW"/>
</dbReference>
<dbReference type="PANTHER" id="PTHR48081:SF8">
    <property type="entry name" value="ALPHA_BETA HYDROLASE FOLD-3 DOMAIN-CONTAINING PROTEIN-RELATED"/>
    <property type="match status" value="1"/>
</dbReference>
<evidence type="ECO:0000256" key="2">
    <source>
        <dbReference type="ARBA" id="ARBA00022801"/>
    </source>
</evidence>
<dbReference type="InterPro" id="IPR050300">
    <property type="entry name" value="GDXG_lipolytic_enzyme"/>
</dbReference>
<proteinExistence type="inferred from homology"/>